<comment type="caution">
    <text evidence="10">The sequence shown here is derived from an EMBL/GenBank/DDBJ whole genome shotgun (WGS) entry which is preliminary data.</text>
</comment>
<dbReference type="GO" id="GO:0004516">
    <property type="term" value="F:nicotinate phosphoribosyltransferase activity"/>
    <property type="evidence" value="ECO:0007669"/>
    <property type="project" value="UniProtKB-EC"/>
</dbReference>
<evidence type="ECO:0000256" key="4">
    <source>
        <dbReference type="ARBA" id="ARBA00022598"/>
    </source>
</evidence>
<gene>
    <name evidence="10" type="ORF">A2149_03535</name>
</gene>
<dbReference type="PIRSF" id="PIRSF000484">
    <property type="entry name" value="NAPRT"/>
    <property type="match status" value="1"/>
</dbReference>
<evidence type="ECO:0000256" key="1">
    <source>
        <dbReference type="ARBA" id="ARBA00004952"/>
    </source>
</evidence>
<name>A0A1F7RXF2_9BACT</name>
<reference evidence="10 11" key="1">
    <citation type="journal article" date="2016" name="Nat. Commun.">
        <title>Thousands of microbial genomes shed light on interconnected biogeochemical processes in an aquifer system.</title>
        <authorList>
            <person name="Anantharaman K."/>
            <person name="Brown C.T."/>
            <person name="Hug L.A."/>
            <person name="Sharon I."/>
            <person name="Castelle C.J."/>
            <person name="Probst A.J."/>
            <person name="Thomas B.C."/>
            <person name="Singh A."/>
            <person name="Wilkins M.J."/>
            <person name="Karaoz U."/>
            <person name="Brodie E.L."/>
            <person name="Williams K.H."/>
            <person name="Hubbard S.S."/>
            <person name="Banfield J.F."/>
        </authorList>
    </citation>
    <scope>NUCLEOTIDE SEQUENCE [LARGE SCALE GENOMIC DNA]</scope>
</reference>
<comment type="catalytic activity">
    <reaction evidence="7">
        <text>5-phospho-alpha-D-ribose 1-diphosphate + nicotinate + ATP + H2O = nicotinate beta-D-ribonucleotide + ADP + phosphate + diphosphate</text>
        <dbReference type="Rhea" id="RHEA:36163"/>
        <dbReference type="ChEBI" id="CHEBI:15377"/>
        <dbReference type="ChEBI" id="CHEBI:30616"/>
        <dbReference type="ChEBI" id="CHEBI:32544"/>
        <dbReference type="ChEBI" id="CHEBI:33019"/>
        <dbReference type="ChEBI" id="CHEBI:43474"/>
        <dbReference type="ChEBI" id="CHEBI:57502"/>
        <dbReference type="ChEBI" id="CHEBI:58017"/>
        <dbReference type="ChEBI" id="CHEBI:456216"/>
        <dbReference type="EC" id="6.3.4.21"/>
    </reaction>
</comment>
<dbReference type="InterPro" id="IPR002638">
    <property type="entry name" value="Quinolinate_PRibosylTrfase_C"/>
</dbReference>
<dbReference type="GO" id="GO:0009435">
    <property type="term" value="P:NAD+ biosynthetic process"/>
    <property type="evidence" value="ECO:0007669"/>
    <property type="project" value="UniProtKB-UniPathway"/>
</dbReference>
<dbReference type="UniPathway" id="UPA00253">
    <property type="reaction ID" value="UER00457"/>
</dbReference>
<dbReference type="NCBIfam" id="NF006415">
    <property type="entry name" value="PRK08662.1"/>
    <property type="match status" value="1"/>
</dbReference>
<evidence type="ECO:0000313" key="11">
    <source>
        <dbReference type="Proteomes" id="UP000178435"/>
    </source>
</evidence>
<dbReference type="InterPro" id="IPR037128">
    <property type="entry name" value="Quinolinate_PRibosylTase_N_sf"/>
</dbReference>
<sequence>MFHIASGKDIKDGAITDVYFLRTSNILKSKGIDKHVKAELIAKSFPDQWRWAVFAGLEECAELMNGMKISVRAIEEGTLFRTYEPVMEIEGMYSEFCIYETAILGLICQASGIATRAARCKLAAGERNVISFGARRMHPAIAPMIERNAFIGGCDGVAMEASSKLIGVSPSGTMPHALVLIMGDTVEATKAFNEVIDKKVKRISLIDTFNDEKVEALKVAEALGDAIYAIRIDTPPSRRGDLKEILREIRWELDLRGFSHIKIFVSGGVDEKSIPDLNEYADAYGIGTYISNAPVVDFSMDIVEIDGKPVAKRGKLSGSKRVLRCRRCTRDMILPFNARDKKCSFCQGKADNLLNQFLRDGEIERKMPEAKEVRTKVLHQLKGIESFI</sequence>
<feature type="domain" description="Quinolinate phosphoribosyl transferase N-terminal" evidence="9">
    <location>
        <begin position="17"/>
        <end position="111"/>
    </location>
</feature>
<dbReference type="InterPro" id="IPR022412">
    <property type="entry name" value="Quinolinate_PRibosylTrfase_N"/>
</dbReference>
<evidence type="ECO:0000313" key="10">
    <source>
        <dbReference type="EMBL" id="OGL46229.1"/>
    </source>
</evidence>
<evidence type="ECO:0000256" key="5">
    <source>
        <dbReference type="ARBA" id="ARBA00022642"/>
    </source>
</evidence>
<evidence type="ECO:0000259" key="8">
    <source>
        <dbReference type="Pfam" id="PF01729"/>
    </source>
</evidence>
<protein>
    <recommendedName>
        <fullName evidence="2">nicotinate phosphoribosyltransferase</fullName>
        <ecNumber evidence="2">6.3.4.21</ecNumber>
    </recommendedName>
</protein>
<comment type="pathway">
    <text evidence="1">Cofactor biosynthesis; NAD(+) biosynthesis; nicotinate D-ribonucleotide from nicotinate: step 1/1.</text>
</comment>
<evidence type="ECO:0000256" key="3">
    <source>
        <dbReference type="ARBA" id="ARBA00022553"/>
    </source>
</evidence>
<dbReference type="Pfam" id="PF02749">
    <property type="entry name" value="QRPTase_N"/>
    <property type="match status" value="1"/>
</dbReference>
<dbReference type="AlphaFoldDB" id="A0A1F7RXF2"/>
<dbReference type="Proteomes" id="UP000178435">
    <property type="component" value="Unassembled WGS sequence"/>
</dbReference>
<accession>A0A1F7RXF2</accession>
<dbReference type="SUPFAM" id="SSF51690">
    <property type="entry name" value="Nicotinate/Quinolinate PRTase C-terminal domain-like"/>
    <property type="match status" value="1"/>
</dbReference>
<organism evidence="10 11">
    <name type="scientific">Candidatus Schekmanbacteria bacterium RBG_16_38_11</name>
    <dbReference type="NCBI Taxonomy" id="1817880"/>
    <lineage>
        <taxon>Bacteria</taxon>
        <taxon>Candidatus Schekmaniibacteriota</taxon>
    </lineage>
</organism>
<proteinExistence type="predicted"/>
<dbReference type="Gene3D" id="3.20.20.70">
    <property type="entry name" value="Aldolase class I"/>
    <property type="match status" value="1"/>
</dbReference>
<dbReference type="InterPro" id="IPR053190">
    <property type="entry name" value="NAPRTase-like"/>
</dbReference>
<keyword evidence="6 10" id="KW-0808">Transferase</keyword>
<evidence type="ECO:0000259" key="9">
    <source>
        <dbReference type="Pfam" id="PF02749"/>
    </source>
</evidence>
<keyword evidence="4" id="KW-0436">Ligase</keyword>
<keyword evidence="3" id="KW-0597">Phosphoprotein</keyword>
<dbReference type="InterPro" id="IPR035809">
    <property type="entry name" value="NAPRTase_arc-type"/>
</dbReference>
<dbReference type="Gene3D" id="3.90.1170.20">
    <property type="entry name" value="Quinolinate phosphoribosyl transferase, N-terminal domain"/>
    <property type="match status" value="1"/>
</dbReference>
<dbReference type="SUPFAM" id="SSF54675">
    <property type="entry name" value="Nicotinate/Quinolinate PRTase N-terminal domain-like"/>
    <property type="match status" value="1"/>
</dbReference>
<dbReference type="Pfam" id="PF01729">
    <property type="entry name" value="QRPTase_C"/>
    <property type="match status" value="1"/>
</dbReference>
<dbReference type="InterPro" id="IPR013785">
    <property type="entry name" value="Aldolase_TIM"/>
</dbReference>
<dbReference type="InterPro" id="IPR036068">
    <property type="entry name" value="Nicotinate_pribotase-like_C"/>
</dbReference>
<dbReference type="PANTHER" id="PTHR43202:SF1">
    <property type="entry name" value="NICOTINATE PHOSPHORIBOSYLTRANSFERASE"/>
    <property type="match status" value="1"/>
</dbReference>
<dbReference type="EC" id="6.3.4.21" evidence="2"/>
<evidence type="ECO:0000256" key="2">
    <source>
        <dbReference type="ARBA" id="ARBA00013236"/>
    </source>
</evidence>
<keyword evidence="10" id="KW-0328">Glycosyltransferase</keyword>
<dbReference type="InterPro" id="IPR007229">
    <property type="entry name" value="Nic_PRibTrfase-Fam"/>
</dbReference>
<feature type="domain" description="Quinolinate phosphoribosyl transferase C-terminal" evidence="8">
    <location>
        <begin position="113"/>
        <end position="301"/>
    </location>
</feature>
<evidence type="ECO:0000256" key="7">
    <source>
        <dbReference type="ARBA" id="ARBA00048668"/>
    </source>
</evidence>
<keyword evidence="5" id="KW-0662">Pyridine nucleotide biosynthesis</keyword>
<dbReference type="EMBL" id="MGDF01000056">
    <property type="protein sequence ID" value="OGL46229.1"/>
    <property type="molecule type" value="Genomic_DNA"/>
</dbReference>
<dbReference type="GO" id="GO:0004514">
    <property type="term" value="F:nicotinate-nucleotide diphosphorylase (carboxylating) activity"/>
    <property type="evidence" value="ECO:0007669"/>
    <property type="project" value="InterPro"/>
</dbReference>
<dbReference type="PANTHER" id="PTHR43202">
    <property type="entry name" value="NICOTINATE-NUCLEOTIDE PYROPHOSPHORYLASE"/>
    <property type="match status" value="1"/>
</dbReference>
<dbReference type="CDD" id="cd01571">
    <property type="entry name" value="NAPRTase_B"/>
    <property type="match status" value="1"/>
</dbReference>
<evidence type="ECO:0000256" key="6">
    <source>
        <dbReference type="ARBA" id="ARBA00022679"/>
    </source>
</evidence>